<keyword evidence="10" id="KW-1185">Reference proteome</keyword>
<dbReference type="Gene3D" id="4.10.240.10">
    <property type="entry name" value="Zn(2)-C6 fungal-type DNA-binding domain"/>
    <property type="match status" value="1"/>
</dbReference>
<dbReference type="PANTHER" id="PTHR36206:SF12">
    <property type="entry name" value="ASPERCRYPTIN BIOSYNTHESIS CLUSTER-SPECIFIC TRANSCRIPTION REGULATOR ATNN-RELATED"/>
    <property type="match status" value="1"/>
</dbReference>
<gene>
    <name evidence="9" type="ORF">DM02DRAFT_344028</name>
</gene>
<dbReference type="PROSITE" id="PS50048">
    <property type="entry name" value="ZN2_CY6_FUNGAL_2"/>
    <property type="match status" value="1"/>
</dbReference>
<evidence type="ECO:0000256" key="2">
    <source>
        <dbReference type="ARBA" id="ARBA00022833"/>
    </source>
</evidence>
<evidence type="ECO:0000256" key="5">
    <source>
        <dbReference type="ARBA" id="ARBA00023163"/>
    </source>
</evidence>
<dbReference type="PANTHER" id="PTHR36206">
    <property type="entry name" value="ASPERCRYPTIN BIOSYNTHESIS CLUSTER-SPECIFIC TRANSCRIPTION REGULATOR ATNN-RELATED"/>
    <property type="match status" value="1"/>
</dbReference>
<feature type="compositionally biased region" description="Basic and acidic residues" evidence="7">
    <location>
        <begin position="467"/>
        <end position="477"/>
    </location>
</feature>
<dbReference type="Pfam" id="PF00172">
    <property type="entry name" value="Zn_clus"/>
    <property type="match status" value="1"/>
</dbReference>
<sequence length="628" mass="70199">MEGSSRAGLSKGNSESGDAVAQNRLHEKRIIRRRVKTGCITCRIRKVRCDERKPTCHRCSSTGRKCDGYLSVTQPSTDSPDRPAVVEQAQKYHSAISKQPGIPLPKKSDQELRSFRFFLEITVPEIANVFDIDFWLTEIPRTCHIDPAIWHATVSLGAVHERTIAMDRGNAYTGAGLEFALQQFNTAIGHIVRPSDRPPLKDEKWRAVVVSILFTYQCSLQGLYAQSNVHLTAAKRLMNELQQARNRTVIPRRRQRLLSKLKSPESNDQSISYDSLLDVVANLETHDTSGAATLFGDLDAYTSWRYYSAPKIQDSQKLCHHGRCVPSRATPKNLNQAGKAIKSLMYALMTTSQRDAGDLVDLVLEGHRDRLKTLTDNQKPHTRALCELDAAIQAFVSDTTVECSCFDAAKGDAMPLRLLKRATAALRLYYVTCYPILLDKSPMAGSNPQFHHPLLIDMPSPANRNNATRDQRASDSRNMEALTKHFTKALDLAESLLSGETPQSSNASASDFAPTLPTTMPLFLIASMAGLSGVETGLRYRVIEGLKRFPKREVLWDSSFAAALIELTMSLERQNTVHEAVAATSLPQKVHGITAEFIEEKHHTAQVVVQTWEDWIENRRGEARLLRW</sequence>
<feature type="region of interest" description="Disordered" evidence="7">
    <location>
        <begin position="456"/>
        <end position="477"/>
    </location>
</feature>
<evidence type="ECO:0000256" key="6">
    <source>
        <dbReference type="ARBA" id="ARBA00023242"/>
    </source>
</evidence>
<dbReference type="InterPro" id="IPR001138">
    <property type="entry name" value="Zn2Cys6_DnaBD"/>
</dbReference>
<dbReference type="OrthoDB" id="3598904at2759"/>
<evidence type="ECO:0000256" key="4">
    <source>
        <dbReference type="ARBA" id="ARBA00023125"/>
    </source>
</evidence>
<dbReference type="EMBL" id="KZ805873">
    <property type="protein sequence ID" value="PVH91398.1"/>
    <property type="molecule type" value="Genomic_DNA"/>
</dbReference>
<dbReference type="GO" id="GO:0008270">
    <property type="term" value="F:zinc ion binding"/>
    <property type="evidence" value="ECO:0007669"/>
    <property type="project" value="InterPro"/>
</dbReference>
<dbReference type="InterPro" id="IPR036864">
    <property type="entry name" value="Zn2-C6_fun-type_DNA-bd_sf"/>
</dbReference>
<keyword evidence="3" id="KW-0805">Transcription regulation</keyword>
<accession>A0A2V1D035</accession>
<keyword evidence="1" id="KW-0479">Metal-binding</keyword>
<dbReference type="GO" id="GO:0000981">
    <property type="term" value="F:DNA-binding transcription factor activity, RNA polymerase II-specific"/>
    <property type="evidence" value="ECO:0007669"/>
    <property type="project" value="InterPro"/>
</dbReference>
<dbReference type="InterPro" id="IPR052360">
    <property type="entry name" value="Transcr_Regulatory_Proteins"/>
</dbReference>
<dbReference type="GO" id="GO:0003677">
    <property type="term" value="F:DNA binding"/>
    <property type="evidence" value="ECO:0007669"/>
    <property type="project" value="UniProtKB-KW"/>
</dbReference>
<reference evidence="9 10" key="1">
    <citation type="journal article" date="2018" name="Sci. Rep.">
        <title>Comparative genomics provides insights into the lifestyle and reveals functional heterogeneity of dark septate endophytic fungi.</title>
        <authorList>
            <person name="Knapp D.G."/>
            <person name="Nemeth J.B."/>
            <person name="Barry K."/>
            <person name="Hainaut M."/>
            <person name="Henrissat B."/>
            <person name="Johnson J."/>
            <person name="Kuo A."/>
            <person name="Lim J.H.P."/>
            <person name="Lipzen A."/>
            <person name="Nolan M."/>
            <person name="Ohm R.A."/>
            <person name="Tamas L."/>
            <person name="Grigoriev I.V."/>
            <person name="Spatafora J.W."/>
            <person name="Nagy L.G."/>
            <person name="Kovacs G.M."/>
        </authorList>
    </citation>
    <scope>NUCLEOTIDE SEQUENCE [LARGE SCALE GENOMIC DNA]</scope>
    <source>
        <strain evidence="9 10">DSE2036</strain>
    </source>
</reference>
<proteinExistence type="predicted"/>
<evidence type="ECO:0000256" key="1">
    <source>
        <dbReference type="ARBA" id="ARBA00022723"/>
    </source>
</evidence>
<dbReference type="CDD" id="cd00067">
    <property type="entry name" value="GAL4"/>
    <property type="match status" value="1"/>
</dbReference>
<evidence type="ECO:0000259" key="8">
    <source>
        <dbReference type="PROSITE" id="PS50048"/>
    </source>
</evidence>
<evidence type="ECO:0000313" key="9">
    <source>
        <dbReference type="EMBL" id="PVH91398.1"/>
    </source>
</evidence>
<dbReference type="Proteomes" id="UP000244855">
    <property type="component" value="Unassembled WGS sequence"/>
</dbReference>
<evidence type="ECO:0000256" key="7">
    <source>
        <dbReference type="SAM" id="MobiDB-lite"/>
    </source>
</evidence>
<evidence type="ECO:0000256" key="3">
    <source>
        <dbReference type="ARBA" id="ARBA00023015"/>
    </source>
</evidence>
<keyword evidence="4" id="KW-0238">DNA-binding</keyword>
<dbReference type="AlphaFoldDB" id="A0A2V1D035"/>
<protein>
    <recommendedName>
        <fullName evidence="8">Zn(2)-C6 fungal-type domain-containing protein</fullName>
    </recommendedName>
</protein>
<dbReference type="SUPFAM" id="SSF57701">
    <property type="entry name" value="Zn2/Cys6 DNA-binding domain"/>
    <property type="match status" value="1"/>
</dbReference>
<keyword evidence="5" id="KW-0804">Transcription</keyword>
<evidence type="ECO:0000313" key="10">
    <source>
        <dbReference type="Proteomes" id="UP000244855"/>
    </source>
</evidence>
<name>A0A2V1D035_9PLEO</name>
<keyword evidence="2" id="KW-0862">Zinc</keyword>
<dbReference type="SMART" id="SM00066">
    <property type="entry name" value="GAL4"/>
    <property type="match status" value="1"/>
</dbReference>
<feature type="region of interest" description="Disordered" evidence="7">
    <location>
        <begin position="1"/>
        <end position="21"/>
    </location>
</feature>
<organism evidence="9 10">
    <name type="scientific">Periconia macrospinosa</name>
    <dbReference type="NCBI Taxonomy" id="97972"/>
    <lineage>
        <taxon>Eukaryota</taxon>
        <taxon>Fungi</taxon>
        <taxon>Dikarya</taxon>
        <taxon>Ascomycota</taxon>
        <taxon>Pezizomycotina</taxon>
        <taxon>Dothideomycetes</taxon>
        <taxon>Pleosporomycetidae</taxon>
        <taxon>Pleosporales</taxon>
        <taxon>Massarineae</taxon>
        <taxon>Periconiaceae</taxon>
        <taxon>Periconia</taxon>
    </lineage>
</organism>
<dbReference type="PROSITE" id="PS00463">
    <property type="entry name" value="ZN2_CY6_FUNGAL_1"/>
    <property type="match status" value="1"/>
</dbReference>
<feature type="domain" description="Zn(2)-C6 fungal-type" evidence="8">
    <location>
        <begin position="38"/>
        <end position="66"/>
    </location>
</feature>
<keyword evidence="6" id="KW-0539">Nucleus</keyword>